<dbReference type="EMBL" id="VBAO01000209">
    <property type="protein sequence ID" value="TMI80620.1"/>
    <property type="molecule type" value="Genomic_DNA"/>
</dbReference>
<feature type="domain" description="Penicillin-binding protein transpeptidase" evidence="5">
    <location>
        <begin position="76"/>
        <end position="382"/>
    </location>
</feature>
<dbReference type="InterPro" id="IPR001460">
    <property type="entry name" value="PCN-bd_Tpept"/>
</dbReference>
<dbReference type="PANTHER" id="PTHR30627:SF1">
    <property type="entry name" value="PEPTIDOGLYCAN D,D-TRANSPEPTIDASE FTSI"/>
    <property type="match status" value="1"/>
</dbReference>
<name>A0A537JAU8_9BACT</name>
<reference evidence="7 8" key="1">
    <citation type="journal article" date="2019" name="Nat. Microbiol.">
        <title>Mediterranean grassland soil C-N compound turnover is dependent on rainfall and depth, and is mediated by genomically divergent microorganisms.</title>
        <authorList>
            <person name="Diamond S."/>
            <person name="Andeer P.F."/>
            <person name="Li Z."/>
            <person name="Crits-Christoph A."/>
            <person name="Burstein D."/>
            <person name="Anantharaman K."/>
            <person name="Lane K.R."/>
            <person name="Thomas B.C."/>
            <person name="Pan C."/>
            <person name="Northen T.R."/>
            <person name="Banfield J.F."/>
        </authorList>
    </citation>
    <scope>NUCLEOTIDE SEQUENCE [LARGE SCALE GENOMIC DNA]</scope>
    <source>
        <strain evidence="7">NP_7</strain>
    </source>
</reference>
<keyword evidence="4" id="KW-0472">Membrane</keyword>
<comment type="cofactor">
    <cofactor evidence="1">
        <name>pyridoxal 5'-phosphate</name>
        <dbReference type="ChEBI" id="CHEBI:597326"/>
    </cofactor>
</comment>
<dbReference type="Gene3D" id="3.30.450.330">
    <property type="match status" value="1"/>
</dbReference>
<dbReference type="InterPro" id="IPR001597">
    <property type="entry name" value="ArAA_b-elim_lyase/Thr_aldolase"/>
</dbReference>
<accession>A0A537JAU8</accession>
<evidence type="ECO:0000259" key="6">
    <source>
        <dbReference type="Pfam" id="PF01212"/>
    </source>
</evidence>
<dbReference type="AlphaFoldDB" id="A0A537JAU8"/>
<dbReference type="GO" id="GO:0006520">
    <property type="term" value="P:amino acid metabolic process"/>
    <property type="evidence" value="ECO:0007669"/>
    <property type="project" value="InterPro"/>
</dbReference>
<protein>
    <recommendedName>
        <fullName evidence="9">Penicillin-binding protein 2</fullName>
    </recommendedName>
</protein>
<dbReference type="Gene3D" id="3.40.710.10">
    <property type="entry name" value="DD-peptidase/beta-lactamase superfamily"/>
    <property type="match status" value="1"/>
</dbReference>
<dbReference type="Proteomes" id="UP000320048">
    <property type="component" value="Unassembled WGS sequence"/>
</dbReference>
<evidence type="ECO:0000256" key="3">
    <source>
        <dbReference type="ARBA" id="ARBA00022898"/>
    </source>
</evidence>
<feature type="domain" description="Aromatic amino acid beta-eliminating lyase/threonine aldolase" evidence="6">
    <location>
        <begin position="4"/>
        <end position="59"/>
    </location>
</feature>
<dbReference type="InterPro" id="IPR012338">
    <property type="entry name" value="Beta-lactam/transpept-like"/>
</dbReference>
<sequence>VFLAEQVEGAIGREGPHYPPARLVSVEQTANLGGGTVWPLERLRAVVDVARRHRLRTHIAERELGRAVAAAGAGGGVAIVMDPQSGAIFALATLPTFDPNQYQAVPATRWKNPAVADLYEPGSTFKLILAAAALSSHAVGPSEVFPDPGKIRINGATIYDAEAQPHRSLTLTEIVKYSSNVGAALVATRVGKDRFLGYIRQFGFGRPTGIDLPGEAAGIVRPASEWYGPTLVTIGFGQGISVTPIQLLVAASALATHGLAVHPHLVEAIRDPAGHAVATPGDRPPQRVIEPEVADRVLSMMLAVVEDGTGAQARVEGYPVAGKTGTAQRPGPSGYEPGAYVASFVGVVPVPGPRLAILVVVDRPRGVYLGGEIAAPVFREIARQVLWYLRIPPVVGPE</sequence>
<gene>
    <name evidence="7" type="ORF">E6H04_08330</name>
</gene>
<dbReference type="GO" id="GO:0008658">
    <property type="term" value="F:penicillin binding"/>
    <property type="evidence" value="ECO:0007669"/>
    <property type="project" value="InterPro"/>
</dbReference>
<dbReference type="InterPro" id="IPR050515">
    <property type="entry name" value="Beta-lactam/transpept"/>
</dbReference>
<comment type="caution">
    <text evidence="7">The sequence shown here is derived from an EMBL/GenBank/DDBJ whole genome shotgun (WGS) entry which is preliminary data.</text>
</comment>
<dbReference type="Pfam" id="PF01212">
    <property type="entry name" value="Beta_elim_lyase"/>
    <property type="match status" value="1"/>
</dbReference>
<dbReference type="GO" id="GO:0071555">
    <property type="term" value="P:cell wall organization"/>
    <property type="evidence" value="ECO:0007669"/>
    <property type="project" value="TreeGrafter"/>
</dbReference>
<dbReference type="PANTHER" id="PTHR30627">
    <property type="entry name" value="PEPTIDOGLYCAN D,D-TRANSPEPTIDASE"/>
    <property type="match status" value="1"/>
</dbReference>
<comment type="subcellular location">
    <subcellularLocation>
        <location evidence="2">Membrane</location>
    </subcellularLocation>
</comment>
<proteinExistence type="predicted"/>
<evidence type="ECO:0008006" key="9">
    <source>
        <dbReference type="Google" id="ProtNLM"/>
    </source>
</evidence>
<dbReference type="Pfam" id="PF00905">
    <property type="entry name" value="Transpeptidase"/>
    <property type="match status" value="1"/>
</dbReference>
<dbReference type="SUPFAM" id="SSF53383">
    <property type="entry name" value="PLP-dependent transferases"/>
    <property type="match status" value="1"/>
</dbReference>
<organism evidence="7 8">
    <name type="scientific">Candidatus Segetimicrobium genomatis</name>
    <dbReference type="NCBI Taxonomy" id="2569760"/>
    <lineage>
        <taxon>Bacteria</taxon>
        <taxon>Bacillati</taxon>
        <taxon>Candidatus Sysuimicrobiota</taxon>
        <taxon>Candidatus Sysuimicrobiia</taxon>
        <taxon>Candidatus Sysuimicrobiales</taxon>
        <taxon>Candidatus Segetimicrobiaceae</taxon>
        <taxon>Candidatus Segetimicrobium</taxon>
    </lineage>
</organism>
<dbReference type="GO" id="GO:0005886">
    <property type="term" value="C:plasma membrane"/>
    <property type="evidence" value="ECO:0007669"/>
    <property type="project" value="TreeGrafter"/>
</dbReference>
<evidence type="ECO:0000313" key="7">
    <source>
        <dbReference type="EMBL" id="TMI80620.1"/>
    </source>
</evidence>
<dbReference type="InterPro" id="IPR015424">
    <property type="entry name" value="PyrdxlP-dep_Trfase"/>
</dbReference>
<evidence type="ECO:0000259" key="5">
    <source>
        <dbReference type="Pfam" id="PF00905"/>
    </source>
</evidence>
<dbReference type="GO" id="GO:0016829">
    <property type="term" value="F:lyase activity"/>
    <property type="evidence" value="ECO:0007669"/>
    <property type="project" value="InterPro"/>
</dbReference>
<keyword evidence="3" id="KW-0663">Pyridoxal phosphate</keyword>
<evidence type="ECO:0000313" key="8">
    <source>
        <dbReference type="Proteomes" id="UP000320048"/>
    </source>
</evidence>
<dbReference type="SUPFAM" id="SSF56601">
    <property type="entry name" value="beta-lactamase/transpeptidase-like"/>
    <property type="match status" value="1"/>
</dbReference>
<evidence type="ECO:0000256" key="1">
    <source>
        <dbReference type="ARBA" id="ARBA00001933"/>
    </source>
</evidence>
<evidence type="ECO:0000256" key="4">
    <source>
        <dbReference type="ARBA" id="ARBA00023136"/>
    </source>
</evidence>
<feature type="non-terminal residue" evidence="7">
    <location>
        <position position="1"/>
    </location>
</feature>
<evidence type="ECO:0000256" key="2">
    <source>
        <dbReference type="ARBA" id="ARBA00004370"/>
    </source>
</evidence>